<reference evidence="4 6" key="2">
    <citation type="submission" date="2023-09" db="EMBL/GenBank/DDBJ databases">
        <title>Complete-Gapless Cercospora beticola genome.</title>
        <authorList>
            <person name="Wyatt N.A."/>
            <person name="Spanner R.E."/>
            <person name="Bolton M.D."/>
        </authorList>
    </citation>
    <scope>NUCLEOTIDE SEQUENCE [LARGE SCALE GENOMIC DNA]</scope>
    <source>
        <strain evidence="4">Cb09-40</strain>
    </source>
</reference>
<dbReference type="Gene3D" id="3.20.20.140">
    <property type="entry name" value="Metal-dependent hydrolases"/>
    <property type="match status" value="1"/>
</dbReference>
<evidence type="ECO:0000313" key="6">
    <source>
        <dbReference type="Proteomes" id="UP001302367"/>
    </source>
</evidence>
<dbReference type="OrthoDB" id="2135488at2759"/>
<dbReference type="SUPFAM" id="SSF51556">
    <property type="entry name" value="Metallo-dependent hydrolases"/>
    <property type="match status" value="1"/>
</dbReference>
<dbReference type="EMBL" id="LKMD01000099">
    <property type="protein sequence ID" value="PIB02952.1"/>
    <property type="molecule type" value="Genomic_DNA"/>
</dbReference>
<name>A0A2G5IE70_CERBT</name>
<feature type="domain" description="Amidohydrolase-related" evidence="2">
    <location>
        <begin position="114"/>
        <end position="353"/>
    </location>
</feature>
<dbReference type="PANTHER" id="PTHR43569">
    <property type="entry name" value="AMIDOHYDROLASE"/>
    <property type="match status" value="1"/>
</dbReference>
<dbReference type="PANTHER" id="PTHR43569:SF2">
    <property type="entry name" value="AMIDOHYDROLASE-RELATED DOMAIN-CONTAINING PROTEIN"/>
    <property type="match status" value="1"/>
</dbReference>
<organism evidence="3 5">
    <name type="scientific">Cercospora beticola</name>
    <name type="common">Sugarbeet leaf spot fungus</name>
    <dbReference type="NCBI Taxonomy" id="122368"/>
    <lineage>
        <taxon>Eukaryota</taxon>
        <taxon>Fungi</taxon>
        <taxon>Dikarya</taxon>
        <taxon>Ascomycota</taxon>
        <taxon>Pezizomycotina</taxon>
        <taxon>Dothideomycetes</taxon>
        <taxon>Dothideomycetidae</taxon>
        <taxon>Mycosphaerellales</taxon>
        <taxon>Mycosphaerellaceae</taxon>
        <taxon>Cercospora</taxon>
    </lineage>
</organism>
<evidence type="ECO:0000256" key="1">
    <source>
        <dbReference type="ARBA" id="ARBA00038310"/>
    </source>
</evidence>
<sequence length="354" mass="40165">MAPLRIIDSHTHVWPQSMSHAGEGGHAWMTPGMPLAKQHILSDYYRASKQDELRKQDVTFEGVVYVETDVRYDKPNGDLRSWAKGPLDEIRFLRDIVEGKYGERDSHILIGIVAWAPMDQPTNVLEEWLRVAEETAGRETWKRVKGFRFLLQFIQDQEEFERLVWSDHFTKNLQLLGKRGFAFDIGVDQHSGGAWQLQAIATAMEKAHLDVSEAEKVTFVINHLCKPDFIPNGPEFRAWTKATQVMAGWSKTYMKLSGGLSELPEEVLATKDAAAIAKHMKPWVEHVFAVFGPERIMFGSDWPVCNVRGPGEEASWTMWKGIVADLIENQVADLSDADRASVWSEAARRAYKLG</sequence>
<dbReference type="Proteomes" id="UP001302367">
    <property type="component" value="Chromosome 5"/>
</dbReference>
<dbReference type="EMBL" id="CP134188">
    <property type="protein sequence ID" value="WPB03949.1"/>
    <property type="molecule type" value="Genomic_DNA"/>
</dbReference>
<dbReference type="Proteomes" id="UP000230605">
    <property type="component" value="Chromosome 10"/>
</dbReference>
<protein>
    <submittedName>
        <fullName evidence="3">L-rhamnono-gamma-lactonase</fullName>
    </submittedName>
</protein>
<evidence type="ECO:0000313" key="3">
    <source>
        <dbReference type="EMBL" id="PIB02952.1"/>
    </source>
</evidence>
<comment type="similarity">
    <text evidence="1">Belongs to the metallo-dependent hydrolases superfamily.</text>
</comment>
<dbReference type="InterPro" id="IPR032466">
    <property type="entry name" value="Metal_Hydrolase"/>
</dbReference>
<proteinExistence type="inferred from homology"/>
<evidence type="ECO:0000313" key="4">
    <source>
        <dbReference type="EMBL" id="WPB03949.1"/>
    </source>
</evidence>
<dbReference type="InterPro" id="IPR052350">
    <property type="entry name" value="Metallo-dep_Lactonases"/>
</dbReference>
<evidence type="ECO:0000313" key="5">
    <source>
        <dbReference type="Proteomes" id="UP000230605"/>
    </source>
</evidence>
<keyword evidence="6" id="KW-1185">Reference proteome</keyword>
<gene>
    <name evidence="3" type="ORF">CB0940_11606</name>
    <name evidence="4" type="ORF">RHO25_008593</name>
</gene>
<dbReference type="InterPro" id="IPR006680">
    <property type="entry name" value="Amidohydro-rel"/>
</dbReference>
<reference evidence="3 5" key="1">
    <citation type="submission" date="2015-10" db="EMBL/GenBank/DDBJ databases">
        <title>The cercosporin biosynthetic gene cluster was horizontally transferred to several fungal lineages and shown to be expanded in Cercospora beticola based on microsynteny with recipient genomes.</title>
        <authorList>
            <person name="De Jonge R."/>
            <person name="Ebert M.K."/>
            <person name="Suttle J.C."/>
            <person name="Jurick Ii W.M."/>
            <person name="Secor G.A."/>
            <person name="Thomma B.P."/>
            <person name="Van De Peer Y."/>
            <person name="Bolton M.D."/>
        </authorList>
    </citation>
    <scope>NUCLEOTIDE SEQUENCE [LARGE SCALE GENOMIC DNA]</scope>
    <source>
        <strain evidence="3 5">09-40</strain>
    </source>
</reference>
<evidence type="ECO:0000259" key="2">
    <source>
        <dbReference type="Pfam" id="PF04909"/>
    </source>
</evidence>
<dbReference type="GO" id="GO:0016787">
    <property type="term" value="F:hydrolase activity"/>
    <property type="evidence" value="ECO:0007669"/>
    <property type="project" value="InterPro"/>
</dbReference>
<accession>A0A2G5IE70</accession>
<dbReference type="Pfam" id="PF04909">
    <property type="entry name" value="Amidohydro_2"/>
    <property type="match status" value="1"/>
</dbReference>
<dbReference type="AlphaFoldDB" id="A0A2G5IE70"/>